<feature type="transmembrane region" description="Helical" evidence="9">
    <location>
        <begin position="148"/>
        <end position="171"/>
    </location>
</feature>
<keyword evidence="5" id="KW-0997">Cell inner membrane</keyword>
<reference evidence="11 12" key="1">
    <citation type="submission" date="2016-12" db="EMBL/GenBank/DDBJ databases">
        <authorList>
            <person name="Song W.-J."/>
            <person name="Kurnit D.M."/>
        </authorList>
    </citation>
    <scope>NUCLEOTIDE SEQUENCE [LARGE SCALE GENOMIC DNA]</scope>
    <source>
        <strain evidence="11 12">CGMCC 1.10808</strain>
    </source>
</reference>
<dbReference type="Proteomes" id="UP000184066">
    <property type="component" value="Unassembled WGS sequence"/>
</dbReference>
<dbReference type="GO" id="GO:0140359">
    <property type="term" value="F:ABC-type transporter activity"/>
    <property type="evidence" value="ECO:0007669"/>
    <property type="project" value="InterPro"/>
</dbReference>
<evidence type="ECO:0000256" key="6">
    <source>
        <dbReference type="ARBA" id="ARBA00022692"/>
    </source>
</evidence>
<protein>
    <recommendedName>
        <fullName evidence="9">Transport permease protein</fullName>
    </recommendedName>
</protein>
<gene>
    <name evidence="11" type="ORF">SAMN05216200_11025</name>
</gene>
<comment type="caution">
    <text evidence="9">Lacks conserved residue(s) required for the propagation of feature annotation.</text>
</comment>
<dbReference type="InterPro" id="IPR013525">
    <property type="entry name" value="ABC2_TM"/>
</dbReference>
<keyword evidence="8 9" id="KW-0472">Membrane</keyword>
<feature type="transmembrane region" description="Helical" evidence="9">
    <location>
        <begin position="183"/>
        <end position="201"/>
    </location>
</feature>
<evidence type="ECO:0000256" key="9">
    <source>
        <dbReference type="RuleBase" id="RU361157"/>
    </source>
</evidence>
<dbReference type="InterPro" id="IPR047817">
    <property type="entry name" value="ABC2_TM_bact-type"/>
</dbReference>
<keyword evidence="3 9" id="KW-0813">Transport</keyword>
<dbReference type="PRINTS" id="PR00164">
    <property type="entry name" value="ABC2TRNSPORT"/>
</dbReference>
<evidence type="ECO:0000256" key="8">
    <source>
        <dbReference type="ARBA" id="ARBA00023136"/>
    </source>
</evidence>
<organism evidence="11 12">
    <name type="scientific">Oceanicella actignis</name>
    <dbReference type="NCBI Taxonomy" id="1189325"/>
    <lineage>
        <taxon>Bacteria</taxon>
        <taxon>Pseudomonadati</taxon>
        <taxon>Pseudomonadota</taxon>
        <taxon>Alphaproteobacteria</taxon>
        <taxon>Rhodobacterales</taxon>
        <taxon>Paracoccaceae</taxon>
        <taxon>Oceanicella</taxon>
    </lineage>
</organism>
<dbReference type="AlphaFoldDB" id="A0A1M7TU98"/>
<evidence type="ECO:0000313" key="11">
    <source>
        <dbReference type="EMBL" id="SHN74258.1"/>
    </source>
</evidence>
<evidence type="ECO:0000256" key="1">
    <source>
        <dbReference type="ARBA" id="ARBA00004429"/>
    </source>
</evidence>
<evidence type="ECO:0000256" key="2">
    <source>
        <dbReference type="ARBA" id="ARBA00007783"/>
    </source>
</evidence>
<accession>A0A1M7TU98</accession>
<dbReference type="Pfam" id="PF01061">
    <property type="entry name" value="ABC2_membrane"/>
    <property type="match status" value="1"/>
</dbReference>
<dbReference type="PANTHER" id="PTHR30413:SF8">
    <property type="entry name" value="TRANSPORT PERMEASE PROTEIN"/>
    <property type="match status" value="1"/>
</dbReference>
<evidence type="ECO:0000259" key="10">
    <source>
        <dbReference type="PROSITE" id="PS51012"/>
    </source>
</evidence>
<keyword evidence="4 9" id="KW-1003">Cell membrane</keyword>
<comment type="similarity">
    <text evidence="2 9">Belongs to the ABC-2 integral membrane protein family.</text>
</comment>
<proteinExistence type="inferred from homology"/>
<evidence type="ECO:0000256" key="5">
    <source>
        <dbReference type="ARBA" id="ARBA00022519"/>
    </source>
</evidence>
<dbReference type="EMBL" id="FRDL01000010">
    <property type="protein sequence ID" value="SHN74258.1"/>
    <property type="molecule type" value="Genomic_DNA"/>
</dbReference>
<evidence type="ECO:0000313" key="12">
    <source>
        <dbReference type="Proteomes" id="UP000184066"/>
    </source>
</evidence>
<sequence>MEARAGQAENPFRVHLRVVGALMRREMTTRYGRSAGGYFWAIAEPIAVIALLSLVFSTLARTPSLGRSFPVFFATGYIAYSLYRNTADQISTAIRANKALLRYPNVNPWDAIVAAGTLQLLTECMIAALILPALIVATGEPVLIAPEWLLGALAAAAILAFGVGSVNAVMFVVHPIYERIYKILMRPLFIISGIFFLPEALPSQLRELLALNPVVHIVAAFREGVYPVYHATLDRLEYPIILGLTLCLLGQLLARRHAERLDEL</sequence>
<keyword evidence="6 9" id="KW-0812">Transmembrane</keyword>
<keyword evidence="7 9" id="KW-1133">Transmembrane helix</keyword>
<dbReference type="PANTHER" id="PTHR30413">
    <property type="entry name" value="INNER MEMBRANE TRANSPORT PERMEASE"/>
    <property type="match status" value="1"/>
</dbReference>
<dbReference type="GO" id="GO:0015920">
    <property type="term" value="P:lipopolysaccharide transport"/>
    <property type="evidence" value="ECO:0007669"/>
    <property type="project" value="TreeGrafter"/>
</dbReference>
<feature type="transmembrane region" description="Helical" evidence="9">
    <location>
        <begin position="37"/>
        <end position="59"/>
    </location>
</feature>
<feature type="transmembrane region" description="Helical" evidence="9">
    <location>
        <begin position="111"/>
        <end position="136"/>
    </location>
</feature>
<evidence type="ECO:0000256" key="3">
    <source>
        <dbReference type="ARBA" id="ARBA00022448"/>
    </source>
</evidence>
<evidence type="ECO:0000256" key="7">
    <source>
        <dbReference type="ARBA" id="ARBA00022989"/>
    </source>
</evidence>
<comment type="subcellular location">
    <subcellularLocation>
        <location evidence="1 9">Cell inner membrane</location>
        <topology evidence="1 9">Multi-pass membrane protein</topology>
    </subcellularLocation>
</comment>
<dbReference type="InterPro" id="IPR000412">
    <property type="entry name" value="ABC_2_transport"/>
</dbReference>
<dbReference type="STRING" id="1189325.SAMN04488119_101445"/>
<feature type="domain" description="ABC transmembrane type-2" evidence="10">
    <location>
        <begin position="36"/>
        <end position="257"/>
    </location>
</feature>
<evidence type="ECO:0000256" key="4">
    <source>
        <dbReference type="ARBA" id="ARBA00022475"/>
    </source>
</evidence>
<dbReference type="RefSeq" id="WP_072748103.1">
    <property type="nucleotide sequence ID" value="NZ_FOHL01000001.1"/>
</dbReference>
<name>A0A1M7TU98_9RHOB</name>
<keyword evidence="12" id="KW-1185">Reference proteome</keyword>
<dbReference type="PROSITE" id="PS51012">
    <property type="entry name" value="ABC_TM2"/>
    <property type="match status" value="1"/>
</dbReference>
<feature type="transmembrane region" description="Helical" evidence="9">
    <location>
        <begin position="65"/>
        <end position="83"/>
    </location>
</feature>
<dbReference type="GO" id="GO:0043190">
    <property type="term" value="C:ATP-binding cassette (ABC) transporter complex"/>
    <property type="evidence" value="ECO:0007669"/>
    <property type="project" value="InterPro"/>
</dbReference>